<keyword evidence="2" id="KW-1185">Reference proteome</keyword>
<proteinExistence type="predicted"/>
<sequence>MQKSHTFLAHKTQHVSALFALHVTVYEGIYVREEGVDFVTATRPGFEFICKAEEWFKLPLMSDHLGAPEP</sequence>
<dbReference type="RefSeq" id="XP_024573962.1">
    <property type="nucleotide sequence ID" value="XM_024722935.1"/>
</dbReference>
<dbReference type="Proteomes" id="UP000054928">
    <property type="component" value="Unassembled WGS sequence"/>
</dbReference>
<reference evidence="2" key="1">
    <citation type="submission" date="2014-09" db="EMBL/GenBank/DDBJ databases">
        <authorList>
            <person name="Sharma Rahul"/>
            <person name="Thines Marco"/>
        </authorList>
    </citation>
    <scope>NUCLEOTIDE SEQUENCE [LARGE SCALE GENOMIC DNA]</scope>
</reference>
<name>A0A0P1AB21_PLAHL</name>
<protein>
    <submittedName>
        <fullName evidence="1">Uncharacterized protein</fullName>
    </submittedName>
</protein>
<dbReference type="GeneID" id="36400427"/>
<dbReference type="EMBL" id="CCYD01000288">
    <property type="protein sequence ID" value="CEG37593.1"/>
    <property type="molecule type" value="Genomic_DNA"/>
</dbReference>
<dbReference type="AlphaFoldDB" id="A0A0P1AB21"/>
<evidence type="ECO:0000313" key="1">
    <source>
        <dbReference type="EMBL" id="CEG37593.1"/>
    </source>
</evidence>
<accession>A0A0P1AB21</accession>
<evidence type="ECO:0000313" key="2">
    <source>
        <dbReference type="Proteomes" id="UP000054928"/>
    </source>
</evidence>
<organism evidence="1 2">
    <name type="scientific">Plasmopara halstedii</name>
    <name type="common">Downy mildew of sunflower</name>
    <dbReference type="NCBI Taxonomy" id="4781"/>
    <lineage>
        <taxon>Eukaryota</taxon>
        <taxon>Sar</taxon>
        <taxon>Stramenopiles</taxon>
        <taxon>Oomycota</taxon>
        <taxon>Peronosporomycetes</taxon>
        <taxon>Peronosporales</taxon>
        <taxon>Peronosporaceae</taxon>
        <taxon>Plasmopara</taxon>
    </lineage>
</organism>